<dbReference type="GO" id="GO:0000139">
    <property type="term" value="C:Golgi membrane"/>
    <property type="evidence" value="ECO:0007669"/>
    <property type="project" value="TreeGrafter"/>
</dbReference>
<dbReference type="InParanoid" id="A0A5N4AX17"/>
<keyword evidence="9" id="KW-1185">Reference proteome</keyword>
<dbReference type="AlphaFoldDB" id="A0A5N4AX17"/>
<feature type="transmembrane region" description="Helical" evidence="7">
    <location>
        <begin position="6"/>
        <end position="31"/>
    </location>
</feature>
<dbReference type="PANTHER" id="PTHR13144">
    <property type="entry name" value="TEX261 PROTEIN"/>
    <property type="match status" value="1"/>
</dbReference>
<reference evidence="8 9" key="1">
    <citation type="journal article" date="2018" name="Elife">
        <title>Firefly genomes illuminate parallel origins of bioluminescence in beetles.</title>
        <authorList>
            <person name="Fallon T.R."/>
            <person name="Lower S.E."/>
            <person name="Chang C.H."/>
            <person name="Bessho-Uehara M."/>
            <person name="Martin G.J."/>
            <person name="Bewick A.J."/>
            <person name="Behringer M."/>
            <person name="Debat H.J."/>
            <person name="Wong I."/>
            <person name="Day J.C."/>
            <person name="Suvorov A."/>
            <person name="Silva C.J."/>
            <person name="Stanger-Hall K.F."/>
            <person name="Hall D.W."/>
            <person name="Schmitz R.J."/>
            <person name="Nelson D.R."/>
            <person name="Lewis S.M."/>
            <person name="Shigenobu S."/>
            <person name="Bybee S.M."/>
            <person name="Larracuente A.M."/>
            <person name="Oba Y."/>
            <person name="Weng J.K."/>
        </authorList>
    </citation>
    <scope>NUCLEOTIDE SEQUENCE [LARGE SCALE GENOMIC DNA]</scope>
    <source>
        <strain evidence="8">1611_PpyrPB1</strain>
        <tissue evidence="8">Whole body</tissue>
    </source>
</reference>
<dbReference type="EMBL" id="VVIM01000002">
    <property type="protein sequence ID" value="KAB0801884.1"/>
    <property type="molecule type" value="Genomic_DNA"/>
</dbReference>
<feature type="transmembrane region" description="Helical" evidence="7">
    <location>
        <begin position="125"/>
        <end position="146"/>
    </location>
</feature>
<proteinExistence type="inferred from homology"/>
<dbReference type="PANTHER" id="PTHR13144:SF0">
    <property type="entry name" value="PROTEIN TEX261"/>
    <property type="match status" value="1"/>
</dbReference>
<evidence type="ECO:0000256" key="5">
    <source>
        <dbReference type="ARBA" id="ARBA00022989"/>
    </source>
</evidence>
<keyword evidence="5 7" id="KW-1133">Transmembrane helix</keyword>
<evidence type="ECO:0000256" key="3">
    <source>
        <dbReference type="ARBA" id="ARBA00017877"/>
    </source>
</evidence>
<evidence type="ECO:0000313" key="9">
    <source>
        <dbReference type="Proteomes" id="UP000327044"/>
    </source>
</evidence>
<name>A0A5N4AX17_PHOPY</name>
<evidence type="ECO:0000256" key="2">
    <source>
        <dbReference type="ARBA" id="ARBA00008096"/>
    </source>
</evidence>
<dbReference type="GO" id="GO:0006888">
    <property type="term" value="P:endoplasmic reticulum to Golgi vesicle-mediated transport"/>
    <property type="evidence" value="ECO:0007669"/>
    <property type="project" value="InterPro"/>
</dbReference>
<comment type="subcellular location">
    <subcellularLocation>
        <location evidence="1">Membrane</location>
        <topology evidence="1">Multi-pass membrane protein</topology>
    </subcellularLocation>
</comment>
<comment type="similarity">
    <text evidence="2">Belongs to the SVP26 family.</text>
</comment>
<dbReference type="GO" id="GO:0030134">
    <property type="term" value="C:COPII-coated ER to Golgi transport vesicle"/>
    <property type="evidence" value="ECO:0007669"/>
    <property type="project" value="TreeGrafter"/>
</dbReference>
<comment type="caution">
    <text evidence="8">The sequence shown here is derived from an EMBL/GenBank/DDBJ whole genome shotgun (WGS) entry which is preliminary data.</text>
</comment>
<keyword evidence="4 7" id="KW-0812">Transmembrane</keyword>
<protein>
    <recommendedName>
        <fullName evidence="3">Protein TEX261</fullName>
    </recommendedName>
</protein>
<evidence type="ECO:0000256" key="4">
    <source>
        <dbReference type="ARBA" id="ARBA00022692"/>
    </source>
</evidence>
<evidence type="ECO:0000256" key="7">
    <source>
        <dbReference type="SAM" id="Phobius"/>
    </source>
</evidence>
<evidence type="ECO:0000256" key="6">
    <source>
        <dbReference type="ARBA" id="ARBA00023136"/>
    </source>
</evidence>
<dbReference type="GO" id="GO:0005789">
    <property type="term" value="C:endoplasmic reticulum membrane"/>
    <property type="evidence" value="ECO:0007669"/>
    <property type="project" value="TreeGrafter"/>
</dbReference>
<dbReference type="OrthoDB" id="28257at2759"/>
<sequence>MLCLTLITYLSFVVQISFVTIAVAAGLYYLAEFVEEYTVLSKKIIWWMNSGSLIIYILLWLFEGFPLLLVSCGILAQVSHFVILTDFPYISFLSPSFLIAIAFIVINHYLAFDHFGNVMYSFSELMAYFTLCLWLVPFALFLSLSANENALPTVRETSDGDVVSNYFSKKEKKYGLLSLFNYAKEAILPHQSKKGF</sequence>
<organism evidence="8 9">
    <name type="scientific">Photinus pyralis</name>
    <name type="common">Common eastern firefly</name>
    <name type="synonym">Lampyris pyralis</name>
    <dbReference type="NCBI Taxonomy" id="7054"/>
    <lineage>
        <taxon>Eukaryota</taxon>
        <taxon>Metazoa</taxon>
        <taxon>Ecdysozoa</taxon>
        <taxon>Arthropoda</taxon>
        <taxon>Hexapoda</taxon>
        <taxon>Insecta</taxon>
        <taxon>Pterygota</taxon>
        <taxon>Neoptera</taxon>
        <taxon>Endopterygota</taxon>
        <taxon>Coleoptera</taxon>
        <taxon>Polyphaga</taxon>
        <taxon>Elateriformia</taxon>
        <taxon>Elateroidea</taxon>
        <taxon>Lampyridae</taxon>
        <taxon>Lampyrinae</taxon>
        <taxon>Photinus</taxon>
    </lineage>
</organism>
<keyword evidence="6 7" id="KW-0472">Membrane</keyword>
<dbReference type="FunCoup" id="A0A5N4AX17">
    <property type="interactions" value="1226"/>
</dbReference>
<dbReference type="Pfam" id="PF04148">
    <property type="entry name" value="Erv26"/>
    <property type="match status" value="1"/>
</dbReference>
<feature type="transmembrane region" description="Helical" evidence="7">
    <location>
        <begin position="92"/>
        <end position="110"/>
    </location>
</feature>
<dbReference type="GO" id="GO:0097020">
    <property type="term" value="F:COPII receptor activity"/>
    <property type="evidence" value="ECO:0007669"/>
    <property type="project" value="InterPro"/>
</dbReference>
<dbReference type="InterPro" id="IPR007277">
    <property type="entry name" value="Svp26/Tex261"/>
</dbReference>
<evidence type="ECO:0000313" key="8">
    <source>
        <dbReference type="EMBL" id="KAB0801884.1"/>
    </source>
</evidence>
<accession>A0A5N4AX17</accession>
<gene>
    <name evidence="8" type="ORF">PPYR_04070</name>
</gene>
<evidence type="ECO:0000256" key="1">
    <source>
        <dbReference type="ARBA" id="ARBA00004141"/>
    </source>
</evidence>
<dbReference type="Proteomes" id="UP000327044">
    <property type="component" value="Unassembled WGS sequence"/>
</dbReference>